<reference evidence="2" key="1">
    <citation type="journal article" date="2021" name="Proc. Natl. Acad. Sci. U.S.A.">
        <title>A Catalog of Tens of Thousands of Viruses from Human Metagenomes Reveals Hidden Associations with Chronic Diseases.</title>
        <authorList>
            <person name="Tisza M.J."/>
            <person name="Buck C.B."/>
        </authorList>
    </citation>
    <scope>NUCLEOTIDE SEQUENCE</scope>
    <source>
        <strain evidence="2">CtPi453</strain>
    </source>
</reference>
<organism evidence="2">
    <name type="scientific">Siphoviridae sp. ctPi453</name>
    <dbReference type="NCBI Taxonomy" id="2826324"/>
    <lineage>
        <taxon>Viruses</taxon>
        <taxon>Duplodnaviria</taxon>
        <taxon>Heunggongvirae</taxon>
        <taxon>Uroviricota</taxon>
        <taxon>Caudoviricetes</taxon>
    </lineage>
</organism>
<keyword evidence="1" id="KW-1133">Transmembrane helix</keyword>
<accession>A0A8S5M5N9</accession>
<dbReference type="Pfam" id="PF07116">
    <property type="entry name" value="DUF1372"/>
    <property type="match status" value="1"/>
</dbReference>
<proteinExistence type="predicted"/>
<keyword evidence="1" id="KW-0812">Transmembrane</keyword>
<feature type="transmembrane region" description="Helical" evidence="1">
    <location>
        <begin position="6"/>
        <end position="27"/>
    </location>
</feature>
<keyword evidence="1" id="KW-0472">Membrane</keyword>
<sequence length="105" mass="11988">MNKKEGFIFFLAFLAIFQIVMLNWEVIEQRKEIKRLENQPKTIIYKVDNAGGIIDQAGKISAKNVIEGRYTVTISGYGNFLVTKEQYDSLKVGDPIPEYLKDIGN</sequence>
<name>A0A8S5M5N9_9CAUD</name>
<dbReference type="EMBL" id="BK014830">
    <property type="protein sequence ID" value="DAD77649.1"/>
    <property type="molecule type" value="Genomic_DNA"/>
</dbReference>
<protein>
    <recommendedName>
        <fullName evidence="3">DUF1372 family protein</fullName>
    </recommendedName>
</protein>
<dbReference type="InterPro" id="IPR010779">
    <property type="entry name" value="DUF1372"/>
</dbReference>
<evidence type="ECO:0000313" key="2">
    <source>
        <dbReference type="EMBL" id="DAD77649.1"/>
    </source>
</evidence>
<evidence type="ECO:0000256" key="1">
    <source>
        <dbReference type="SAM" id="Phobius"/>
    </source>
</evidence>
<evidence type="ECO:0008006" key="3">
    <source>
        <dbReference type="Google" id="ProtNLM"/>
    </source>
</evidence>